<reference evidence="3 4" key="1">
    <citation type="submission" date="2019-03" db="EMBL/GenBank/DDBJ databases">
        <title>Genomic Encyclopedia of Type Strains, Phase IV (KMG-IV): sequencing the most valuable type-strain genomes for metagenomic binning, comparative biology and taxonomic classification.</title>
        <authorList>
            <person name="Goeker M."/>
        </authorList>
    </citation>
    <scope>NUCLEOTIDE SEQUENCE [LARGE SCALE GENOMIC DNA]</scope>
    <source>
        <strain evidence="3 4">DSM 22958</strain>
    </source>
</reference>
<evidence type="ECO:0000313" key="4">
    <source>
        <dbReference type="Proteomes" id="UP000294881"/>
    </source>
</evidence>
<keyword evidence="2" id="KW-0732">Signal</keyword>
<dbReference type="RefSeq" id="WP_132010935.1">
    <property type="nucleotide sequence ID" value="NZ_JBHUNN010000002.1"/>
</dbReference>
<accession>A0A4R2GH07</accession>
<sequence length="201" mass="22661">MRMISIAGLALSVLTIAHPVIASDRVPLRDGFYAENSEKCAEFRKGELDLPPWQVAKGGRQFQGPEMACVVASVKTVLPPHRHHVQSTCREYDMISHQSFILDTPTRERFSLEDEDYIWCGTTHGQPKASRPTPANNRKLSDRALIDQWGDINDDCRGGSGDDPKTDQACGRRSNTADELKRRGFCYRTVKGGQDWVRCRR</sequence>
<dbReference type="OrthoDB" id="1522627at2"/>
<evidence type="ECO:0000313" key="3">
    <source>
        <dbReference type="EMBL" id="TCO07348.1"/>
    </source>
</evidence>
<gene>
    <name evidence="3" type="ORF">EV666_13511</name>
</gene>
<proteinExistence type="predicted"/>
<name>A0A4R2GH07_9HYPH</name>
<evidence type="ECO:0000256" key="2">
    <source>
        <dbReference type="SAM" id="SignalP"/>
    </source>
</evidence>
<organism evidence="3 4">
    <name type="scientific">Camelimonas lactis</name>
    <dbReference type="NCBI Taxonomy" id="659006"/>
    <lineage>
        <taxon>Bacteria</taxon>
        <taxon>Pseudomonadati</taxon>
        <taxon>Pseudomonadota</taxon>
        <taxon>Alphaproteobacteria</taxon>
        <taxon>Hyphomicrobiales</taxon>
        <taxon>Chelatococcaceae</taxon>
        <taxon>Camelimonas</taxon>
    </lineage>
</organism>
<feature type="compositionally biased region" description="Basic and acidic residues" evidence="1">
    <location>
        <begin position="154"/>
        <end position="166"/>
    </location>
</feature>
<dbReference type="AlphaFoldDB" id="A0A4R2GH07"/>
<evidence type="ECO:0000256" key="1">
    <source>
        <dbReference type="SAM" id="MobiDB-lite"/>
    </source>
</evidence>
<protein>
    <submittedName>
        <fullName evidence="3">Uncharacterized protein</fullName>
    </submittedName>
</protein>
<comment type="caution">
    <text evidence="3">The sequence shown here is derived from an EMBL/GenBank/DDBJ whole genome shotgun (WGS) entry which is preliminary data.</text>
</comment>
<feature type="chain" id="PRO_5020960262" evidence="2">
    <location>
        <begin position="23"/>
        <end position="201"/>
    </location>
</feature>
<dbReference type="Proteomes" id="UP000294881">
    <property type="component" value="Unassembled WGS sequence"/>
</dbReference>
<keyword evidence="4" id="KW-1185">Reference proteome</keyword>
<feature type="signal peptide" evidence="2">
    <location>
        <begin position="1"/>
        <end position="22"/>
    </location>
</feature>
<dbReference type="EMBL" id="SLWL01000035">
    <property type="protein sequence ID" value="TCO07348.1"/>
    <property type="molecule type" value="Genomic_DNA"/>
</dbReference>
<feature type="region of interest" description="Disordered" evidence="1">
    <location>
        <begin position="151"/>
        <end position="176"/>
    </location>
</feature>